<comment type="subcellular location">
    <subcellularLocation>
        <location evidence="1">Nucleus</location>
    </subcellularLocation>
</comment>
<dbReference type="InterPro" id="IPR055454">
    <property type="entry name" value="CNOT1-like_NOT1_connector"/>
</dbReference>
<dbReference type="GeneTree" id="ENSGT00390000014869"/>
<dbReference type="Bgee" id="ENSPANG00000020901">
    <property type="expression patterns" value="Expressed in testis and 66 other cell types or tissues"/>
</dbReference>
<dbReference type="InterPro" id="IPR007196">
    <property type="entry name" value="CCR4-Not_Not1_C"/>
</dbReference>
<reference evidence="13 14" key="1">
    <citation type="submission" date="2012-03" db="EMBL/GenBank/DDBJ databases">
        <title>Whole Genome Assembly of Papio anubis.</title>
        <authorList>
            <person name="Liu Y.L."/>
            <person name="Abraham K.A."/>
            <person name="Akbar H.A."/>
            <person name="Ali S.A."/>
            <person name="Anosike U.A."/>
            <person name="Aqrawi P.A."/>
            <person name="Arias F.A."/>
            <person name="Attaway T.A."/>
            <person name="Awwad R.A."/>
            <person name="Babu C.B."/>
            <person name="Bandaranaike D.B."/>
            <person name="Battles P.B."/>
            <person name="Bell A.B."/>
            <person name="Beltran B.B."/>
            <person name="Berhane-Mersha D.B."/>
            <person name="Bess C.B."/>
            <person name="Bickham C.B."/>
            <person name="Bolden T.B."/>
            <person name="Carter K.C."/>
            <person name="Chau D.C."/>
            <person name="Chavez A.C."/>
            <person name="Clerc-Blankenburg K.C."/>
            <person name="Coyle M.C."/>
            <person name="Dao M.D."/>
            <person name="Davila M.L.D."/>
            <person name="Davy-Carroll L.D."/>
            <person name="Denson S.D."/>
            <person name="Dinh H.D."/>
            <person name="Fernandez S.F."/>
            <person name="Fernando P.F."/>
            <person name="Forbes L.F."/>
            <person name="Francis C.F."/>
            <person name="Francisco L.F."/>
            <person name="Fu Q.F."/>
            <person name="Garcia-Iii R.G."/>
            <person name="Garrett T.G."/>
            <person name="Gross S.G."/>
            <person name="Gubbala S.G."/>
            <person name="Hirani K.H."/>
            <person name="Hogues M.H."/>
            <person name="Hollins B.H."/>
            <person name="Jackson L.J."/>
            <person name="Javaid M.J."/>
            <person name="Jhangiani S.J."/>
            <person name="Johnson A.J."/>
            <person name="Johnson B.J."/>
            <person name="Jones J.J."/>
            <person name="Joshi V.J."/>
            <person name="Kalu J.K."/>
            <person name="Khan N.K."/>
            <person name="Korchina V.K."/>
            <person name="Kovar C.K."/>
            <person name="Lago L.L."/>
            <person name="Lara F.L."/>
            <person name="Le T.-K.L."/>
            <person name="Lee S.L."/>
            <person name="Legall-Iii F.L."/>
            <person name="Lemon S.L."/>
            <person name="Liu J.L."/>
            <person name="Liu Y.-S.L."/>
            <person name="Liyanage D.L."/>
            <person name="Lopez J.L."/>
            <person name="Lorensuhewa L.L."/>
            <person name="Mata R.M."/>
            <person name="Mathew T.M."/>
            <person name="Mercado C.M."/>
            <person name="Mercado I.M."/>
            <person name="Morales K.M."/>
            <person name="Morgan M.M."/>
            <person name="Munidasa M.M."/>
            <person name="Ngo D.N."/>
            <person name="Nguyen L.N."/>
            <person name="Nguyen T.N."/>
            <person name="Nguyen N.N."/>
            <person name="Obregon M.O."/>
            <person name="Okwuonu G.O."/>
            <person name="Ongeri F.O."/>
            <person name="Onwere C.O."/>
            <person name="Osifeso I.O."/>
            <person name="Parra A.P."/>
            <person name="Patil S.P."/>
            <person name="Perez A.P."/>
            <person name="Perez Y.P."/>
            <person name="Pham C.P."/>
            <person name="Pu L.-L.P."/>
            <person name="Puazo M.P."/>
            <person name="Quiroz J.Q."/>
            <person name="Rouhana J.R."/>
            <person name="Ruiz M.R."/>
            <person name="Ruiz S.-J.R."/>
            <person name="Saada N.S."/>
            <person name="Santibanez J.S."/>
            <person name="Scheel M.S."/>
            <person name="Schneider B.S."/>
            <person name="Simmons D.S."/>
            <person name="Sisson I.S."/>
            <person name="Tang L.-Y.T."/>
            <person name="Thornton R.T."/>
            <person name="Tisius J.T."/>
            <person name="Toledanes G.T."/>
            <person name="Trejos Z.T."/>
            <person name="Usmani K.U."/>
            <person name="Varghese R.V."/>
            <person name="Vattathil S.V."/>
            <person name="Vee V.V."/>
            <person name="Walker D.W."/>
            <person name="Weissenberger G.W."/>
            <person name="White C.W."/>
            <person name="Williams A.W."/>
            <person name="Woodworth J.W."/>
            <person name="Wright R.W."/>
            <person name="Zhu Y.Z."/>
            <person name="Han Y.H."/>
            <person name="Newsham I.N."/>
            <person name="Nazareth L.N."/>
            <person name="Worley K.W."/>
            <person name="Muzny D.M."/>
            <person name="Rogers J.R."/>
            <person name="Gibbs R.G."/>
        </authorList>
    </citation>
    <scope>NUCLEOTIDE SEQUENCE [LARGE SCALE GENOMIC DNA]</scope>
</reference>
<dbReference type="Proteomes" id="UP000028761">
    <property type="component" value="Chromosome 18"/>
</dbReference>
<evidence type="ECO:0000313" key="14">
    <source>
        <dbReference type="Proteomes" id="UP000028761"/>
    </source>
</evidence>
<keyword evidence="14" id="KW-1185">Reference proteome</keyword>
<feature type="domain" description="CCR4-NOT transcription complex subunit 1-like NOT1 connector" evidence="12">
    <location>
        <begin position="923"/>
        <end position="1127"/>
    </location>
</feature>
<accession>A0A2I3NI39</accession>
<dbReference type="CDD" id="cd20710">
    <property type="entry name" value="NOT1_connector"/>
    <property type="match status" value="1"/>
</dbReference>
<evidence type="ECO:0000313" key="13">
    <source>
        <dbReference type="Ensembl" id="ENSPANP00000047643.2"/>
    </source>
</evidence>
<reference evidence="13" key="2">
    <citation type="submission" date="2025-08" db="UniProtKB">
        <authorList>
            <consortium name="Ensembl"/>
        </authorList>
    </citation>
    <scope>IDENTIFICATION</scope>
</reference>
<proteinExistence type="inferred from homology"/>
<dbReference type="STRING" id="9555.ENSPANP00000047643"/>
<dbReference type="Gene3D" id="1.25.40.840">
    <property type="entry name" value="CCR4-NOT transcription complex subunit 1 TTP binding domain"/>
    <property type="match status" value="1"/>
</dbReference>
<comment type="similarity">
    <text evidence="6">Belongs to the CNOT1 family.</text>
</comment>
<dbReference type="Gene3D" id="1.25.40.180">
    <property type="match status" value="2"/>
</dbReference>
<feature type="domain" description="CCR4-NOT transcription complex subunit 1" evidence="9">
    <location>
        <begin position="700"/>
        <end position="847"/>
    </location>
</feature>
<evidence type="ECO:0000256" key="5">
    <source>
        <dbReference type="ARBA" id="ARBA00023242"/>
    </source>
</evidence>
<dbReference type="Gene3D" id="1.25.40.790">
    <property type="match status" value="1"/>
</dbReference>
<dbReference type="ExpressionAtlas" id="A0A2I3NI39">
    <property type="expression patterns" value="baseline"/>
</dbReference>
<sequence>MCFIECTEKNSRSVSQELSETILTMVANCSNVMNKARQPPPGVMPKGRPPSASSLDAISPVQIDPLAGMTSLSIGGSAAPHTQSMQGFPPNLGSAFSTPQSPAKAFPPLSTPNQTTAFSGIGGLSSQLPVGGLGTGSLTGIGTGALGLPAVNNDPFVQRKLGTSGLNQPTFQQSKMKPSDLSQVWPEANQHFSKEIDDEANSYFQRIYNHPPHPTMSVDEVLEMLQRFKDSTIKREREVFNCMLRNLFEEYRFFPQYPDKELHITACLFGGIIEKGLVTYMALGLALRYVLEALRKPFGSKMYYFGIAALDRFKNRLKDYPQYCQHLASISHFMQFPHHLQEYIEYGQQSRDPPVKMQGSITTPGSIALAQAQAQAQVPAKAPLAGQVSTMVTTSTTTTVAKTVTVTRPTGVSFKKDVPPSINTTNIDTLLVATDQTERIVEPPENIQEKIAFIFNNLSQSNMTQKVEELKETVKEEFMPWVSQYLVMKRVSIEPNFHSLYSNFLDTLKNPEFNKMVLNETYRNIKDLDVKSLLLEAYVKGQQELLYVVPFVAKVLESSIRSVVFRPPNPWTMAIMNVLAELHQEHDLKLNLKFEIEVLCKNLALDINELKPGNLLKDKDRLKNLDEQLSAPKKDVKQPEELPPITTTTTSTTPATNTTCTATVPPQPQYSYHDINVYSLAGLAPHITLNPTIPLFQAHPQLKQCVRQAIERAVQELVHPVVDRSIKIAMTTCEQIVRKDFALDSEESRMRIAAHHMMRNLTAGMAMITCREPLLMSISTNLKNSFASALRTASPQQREMMDQAAAQLAQDNCELACCFIQKTAVEKAGPEMDKRLATEFELRKHARQEGRRYCDPVVLTYQAERMPEQIRLKVGGVDPKQLAVYEEFARNVPGFLPTNDLSQPTGFLAQPMKQAWATDDVAQIYDKCITELEQHLHAIPPTLAMNPQAQALRSLLEVVVLSRNSRDAIAALGLLQKAVEGLLDATSGADADLLLRYRECHLLVLKALQDGRAYGSPWCNKQITRCLIECRDEYKYNVEAVELLIRNHLVNMQQYDLHLAQSMENGLNYMAVAFAMQLVKILLVDERSVAHVTEADLFHTIETLMRINAHSRGNAPEGLPQLMEVVRSNYEAMIDRAHGGPNFMMHSGISQASEYDDPPGLREKAEYLLREWVNLYHSAAAGRDSTKAFSAFVGQMHQQGILKTDDLITRFFRLCTEMCVEISYRAQAEQQHNPAANPTMIRAKCYHNLDAFVRLIALLVKHSGEATNTVTKINLLNKVLGIVVGVLLQDHDVRQSEFQQLPYHRIFIMLLLELNAPEHVLETINFQTLTAFCNTFHILRPTKAPGFVYAWLELISHRIFIARMLAHTPQQKGWPMYAQLLIDLFKYLAPFLRNVELTKPMQILYKGTLRVLLVLLHDFPEFLCDYHYGFCDVIPPNCIQLRNLILSAFPRNMRLPDPFTPNLKVDMLSEINIAPRILTNFTGVMPPQFKKDLDSYLKTRSPVTFLSDLRSNLQVSNEPGNRYNLQLINALVLYVGTQAIAHIHNKGSTPSMSTITHSAHMDIFQNLAVDLDTEGRYLFLNAIANQLRYPNSHTHYFSCTMLYLFAEANTEAIQEQITRVLLERLIVNRPHPWGLLITFIELIKNPAFKFWNHEFVHCAPEIEKLFQSVAQCCMGQKQAQQVMEGTGAS</sequence>
<evidence type="ECO:0000259" key="9">
    <source>
        <dbReference type="Pfam" id="PF12842"/>
    </source>
</evidence>
<feature type="compositionally biased region" description="Basic and acidic residues" evidence="7">
    <location>
        <begin position="628"/>
        <end position="640"/>
    </location>
</feature>
<reference evidence="13" key="3">
    <citation type="submission" date="2025-09" db="UniProtKB">
        <authorList>
            <consortium name="Ensembl"/>
        </authorList>
    </citation>
    <scope>IDENTIFICATION</scope>
</reference>
<evidence type="ECO:0000256" key="7">
    <source>
        <dbReference type="SAM" id="MobiDB-lite"/>
    </source>
</evidence>
<evidence type="ECO:0000259" key="12">
    <source>
        <dbReference type="Pfam" id="PF23590"/>
    </source>
</evidence>
<evidence type="ECO:0000256" key="6">
    <source>
        <dbReference type="ARBA" id="ARBA00025717"/>
    </source>
</evidence>
<dbReference type="Gene3D" id="1.25.40.800">
    <property type="match status" value="1"/>
</dbReference>
<dbReference type="GO" id="GO:0030015">
    <property type="term" value="C:CCR4-NOT core complex"/>
    <property type="evidence" value="ECO:0007669"/>
    <property type="project" value="InterPro"/>
</dbReference>
<dbReference type="GO" id="GO:0017148">
    <property type="term" value="P:negative regulation of translation"/>
    <property type="evidence" value="ECO:0007669"/>
    <property type="project" value="InterPro"/>
</dbReference>
<organism evidence="13 14">
    <name type="scientific">Papio anubis</name>
    <name type="common">Olive baboon</name>
    <dbReference type="NCBI Taxonomy" id="9555"/>
    <lineage>
        <taxon>Eukaryota</taxon>
        <taxon>Metazoa</taxon>
        <taxon>Chordata</taxon>
        <taxon>Craniata</taxon>
        <taxon>Vertebrata</taxon>
        <taxon>Euteleostomi</taxon>
        <taxon>Mammalia</taxon>
        <taxon>Eutheria</taxon>
        <taxon>Euarchontoglires</taxon>
        <taxon>Primates</taxon>
        <taxon>Haplorrhini</taxon>
        <taxon>Catarrhini</taxon>
        <taxon>Cercopithecidae</taxon>
        <taxon>Cercopithecinae</taxon>
        <taxon>Papio</taxon>
    </lineage>
</organism>
<dbReference type="InterPro" id="IPR040398">
    <property type="entry name" value="Not1"/>
</dbReference>
<protein>
    <submittedName>
        <fullName evidence="13">CCR4-NOT transcription complex subunit 1</fullName>
    </submittedName>
</protein>
<dbReference type="InterPro" id="IPR024557">
    <property type="entry name" value="CNOT1_dom_4"/>
</dbReference>
<keyword evidence="5" id="KW-0539">Nucleus</keyword>
<dbReference type="PANTHER" id="PTHR13162:SF8">
    <property type="entry name" value="CCR4-NOT TRANSCRIPTION COMPLEX SUBUNIT 1"/>
    <property type="match status" value="1"/>
</dbReference>
<evidence type="ECO:0000256" key="4">
    <source>
        <dbReference type="ARBA" id="ARBA00023163"/>
    </source>
</evidence>
<dbReference type="Pfam" id="PF16417">
    <property type="entry name" value="CNOT1_TTP_bind"/>
    <property type="match status" value="1"/>
</dbReference>
<dbReference type="GO" id="GO:0060090">
    <property type="term" value="F:molecular adaptor activity"/>
    <property type="evidence" value="ECO:0007669"/>
    <property type="project" value="TreeGrafter"/>
</dbReference>
<feature type="compositionally biased region" description="Polar residues" evidence="7">
    <location>
        <begin position="72"/>
        <end position="86"/>
    </location>
</feature>
<keyword evidence="3" id="KW-0805">Transcription regulation</keyword>
<feature type="domain" description="CCR4-Not complex component Not1 C-terminal" evidence="8">
    <location>
        <begin position="1311"/>
        <end position="1670"/>
    </location>
</feature>
<dbReference type="InterPro" id="IPR032193">
    <property type="entry name" value="CNOT1_TTP_bind"/>
</dbReference>
<evidence type="ECO:0000259" key="8">
    <source>
        <dbReference type="Pfam" id="PF04054"/>
    </source>
</evidence>
<dbReference type="InterPro" id="IPR032191">
    <property type="entry name" value="CNOT1_CAF1_bind"/>
</dbReference>
<dbReference type="FunFam" id="1.25.40.840:FF:000001">
    <property type="entry name" value="Ccr4-not transcription complex subunit 1 isoform"/>
    <property type="match status" value="1"/>
</dbReference>
<keyword evidence="4" id="KW-0804">Transcription</keyword>
<dbReference type="Pfam" id="PF16415">
    <property type="entry name" value="CNOT1_CAF1_bind"/>
    <property type="match status" value="1"/>
</dbReference>
<dbReference type="GO" id="GO:0000932">
    <property type="term" value="C:P-body"/>
    <property type="evidence" value="ECO:0007669"/>
    <property type="project" value="TreeGrafter"/>
</dbReference>
<evidence type="ECO:0000259" key="11">
    <source>
        <dbReference type="Pfam" id="PF16417"/>
    </source>
</evidence>
<evidence type="ECO:0000256" key="1">
    <source>
        <dbReference type="ARBA" id="ARBA00004123"/>
    </source>
</evidence>
<dbReference type="FunFam" id="1.25.40.800:FF:000001">
    <property type="entry name" value="CCR4-NOT transcription complex subunit 1"/>
    <property type="match status" value="1"/>
</dbReference>
<dbReference type="InterPro" id="IPR038535">
    <property type="entry name" value="CNOT1_TTP_bind_sf"/>
</dbReference>
<feature type="region of interest" description="Disordered" evidence="7">
    <location>
        <begin position="72"/>
        <end position="112"/>
    </location>
</feature>
<dbReference type="GO" id="GO:0005634">
    <property type="term" value="C:nucleus"/>
    <property type="evidence" value="ECO:0007669"/>
    <property type="project" value="UniProtKB-SubCell"/>
</dbReference>
<keyword evidence="2" id="KW-0678">Repressor</keyword>
<dbReference type="Pfam" id="PF23590">
    <property type="entry name" value="NOT1_connector"/>
    <property type="match status" value="1"/>
</dbReference>
<dbReference type="GO" id="GO:0000288">
    <property type="term" value="P:nuclear-transcribed mRNA catabolic process, deadenylation-dependent decay"/>
    <property type="evidence" value="ECO:0007669"/>
    <property type="project" value="TreeGrafter"/>
</dbReference>
<dbReference type="PANTHER" id="PTHR13162">
    <property type="entry name" value="CCR4-NOT TRANSCRIPTION COMPLEX"/>
    <property type="match status" value="1"/>
</dbReference>
<evidence type="ECO:0000256" key="2">
    <source>
        <dbReference type="ARBA" id="ARBA00022491"/>
    </source>
</evidence>
<feature type="compositionally biased region" description="Low complexity" evidence="7">
    <location>
        <begin position="643"/>
        <end position="664"/>
    </location>
</feature>
<dbReference type="FunFam" id="1.25.40.790:FF:000001">
    <property type="entry name" value="Ccr4-not transcription complex subunit 1 isoform"/>
    <property type="match status" value="1"/>
</dbReference>
<feature type="domain" description="CCR4-NOT transcription complex subunit 1 TTP binding" evidence="11">
    <location>
        <begin position="167"/>
        <end position="354"/>
    </location>
</feature>
<dbReference type="Pfam" id="PF04054">
    <property type="entry name" value="Not1"/>
    <property type="match status" value="1"/>
</dbReference>
<evidence type="ECO:0000256" key="3">
    <source>
        <dbReference type="ARBA" id="ARBA00023015"/>
    </source>
</evidence>
<name>A0A2I3NI39_PAPAN</name>
<feature type="domain" description="CCR4-NOT transcription complex subunit 1 CAF1-binding" evidence="10">
    <location>
        <begin position="526"/>
        <end position="624"/>
    </location>
</feature>
<dbReference type="Ensembl" id="ENSPANT00000037020.2">
    <property type="protein sequence ID" value="ENSPANP00000047643.2"/>
    <property type="gene ID" value="ENSPANG00000020901.3"/>
</dbReference>
<evidence type="ECO:0000259" key="10">
    <source>
        <dbReference type="Pfam" id="PF16415"/>
    </source>
</evidence>
<feature type="region of interest" description="Disordered" evidence="7">
    <location>
        <begin position="628"/>
        <end position="665"/>
    </location>
</feature>
<dbReference type="Pfam" id="PF12842">
    <property type="entry name" value="DUF3819"/>
    <property type="match status" value="1"/>
</dbReference>